<reference evidence="11" key="1">
    <citation type="submission" date="2022-01" db="EMBL/GenBank/DDBJ databases">
        <authorList>
            <person name="Lagorce A."/>
        </authorList>
    </citation>
    <scope>NUCLEOTIDE SEQUENCE</scope>
    <source>
        <strain evidence="11">Th15_F1_A12</strain>
    </source>
</reference>
<evidence type="ECO:0000256" key="8">
    <source>
        <dbReference type="ARBA" id="ARBA00034923"/>
    </source>
</evidence>
<keyword evidence="1" id="KW-0547">Nucleotide-binding</keyword>
<evidence type="ECO:0000256" key="7">
    <source>
        <dbReference type="ARBA" id="ARBA00034808"/>
    </source>
</evidence>
<proteinExistence type="predicted"/>
<gene>
    <name evidence="11" type="ORF">THF1A12_220003</name>
</gene>
<evidence type="ECO:0000256" key="3">
    <source>
        <dbReference type="ARBA" id="ARBA00022806"/>
    </source>
</evidence>
<dbReference type="InterPro" id="IPR014016">
    <property type="entry name" value="UvrD-like_ATP-bd"/>
</dbReference>
<dbReference type="InterPro" id="IPR014017">
    <property type="entry name" value="DNA_helicase_UvrD-like_C"/>
</dbReference>
<evidence type="ECO:0000256" key="9">
    <source>
        <dbReference type="ARBA" id="ARBA00048988"/>
    </source>
</evidence>
<comment type="catalytic activity">
    <reaction evidence="9">
        <text>ATP + H2O = ADP + phosphate + H(+)</text>
        <dbReference type="Rhea" id="RHEA:13065"/>
        <dbReference type="ChEBI" id="CHEBI:15377"/>
        <dbReference type="ChEBI" id="CHEBI:15378"/>
        <dbReference type="ChEBI" id="CHEBI:30616"/>
        <dbReference type="ChEBI" id="CHEBI:43474"/>
        <dbReference type="ChEBI" id="CHEBI:456216"/>
        <dbReference type="EC" id="5.6.2.4"/>
    </reaction>
</comment>
<evidence type="ECO:0000256" key="5">
    <source>
        <dbReference type="ARBA" id="ARBA00023235"/>
    </source>
</evidence>
<name>A0AAU9QKP1_9VIBR</name>
<sequence length="572" mass="65548">MIDTSMWEPKDGLKFDKKSLDIIKCDNNVAIMAGPGAGKTEILAQKACFILETELCSWPYNILSISRKRESASNIKDRVSLRCGNVLSERFHSFTIEAFTKSIVDRFMHILPKNEQPSEDYKLVFSSRESNFRDKLTFDQLTIIALKIVKSSSTLMSSIRATYKFVFIDEFQDLNGHQYDFVKEIFCASQSVVTVVGDTKQAIMKFANALPDGFVKFKLDFKAELKIIYTNFRAAPELKQFIDCIGHEWWPINAESVSSNTECVPLDKDDYSLLFFNDEAHEVKQLSLKIKKWIVEDKIKPEEIAILFRANTNNNYSKNINIALLEQGVLSVNESNIQDYLSEPLGKVLISLLCLLTRPRDIKAWECLRDSYVYCSSSNSRHNDFELTRMLNLIGEDRFYGEGDIKTFDELFDITIKIMNEFFYENLKRTWIQYQQGTLMEETFHGVLEELKEARNISCSWAGAVDLISGVGAVRMMTIHKSKGLEFEAVVLLGLEDYSYFRFGMTQKKLDEERSTVFVGLSRAKSKLLVSSAMHRQHTGPSSFTHVNSIINDLGKFGMNRSRVDKLDILNI</sequence>
<evidence type="ECO:0000313" key="12">
    <source>
        <dbReference type="Proteomes" id="UP001295462"/>
    </source>
</evidence>
<evidence type="ECO:0000259" key="10">
    <source>
        <dbReference type="PROSITE" id="PS51217"/>
    </source>
</evidence>
<keyword evidence="5" id="KW-0413">Isomerase</keyword>
<dbReference type="GO" id="GO:0003677">
    <property type="term" value="F:DNA binding"/>
    <property type="evidence" value="ECO:0007669"/>
    <property type="project" value="InterPro"/>
</dbReference>
<dbReference type="Gene3D" id="3.40.50.300">
    <property type="entry name" value="P-loop containing nucleotide triphosphate hydrolases"/>
    <property type="match status" value="3"/>
</dbReference>
<accession>A0AAU9QKP1</accession>
<evidence type="ECO:0000256" key="1">
    <source>
        <dbReference type="ARBA" id="ARBA00022741"/>
    </source>
</evidence>
<evidence type="ECO:0000256" key="4">
    <source>
        <dbReference type="ARBA" id="ARBA00022840"/>
    </source>
</evidence>
<dbReference type="GO" id="GO:0016787">
    <property type="term" value="F:hydrolase activity"/>
    <property type="evidence" value="ECO:0007669"/>
    <property type="project" value="UniProtKB-KW"/>
</dbReference>
<comment type="catalytic activity">
    <reaction evidence="6">
        <text>Couples ATP hydrolysis with the unwinding of duplex DNA by translocating in the 3'-5' direction.</text>
        <dbReference type="EC" id="5.6.2.4"/>
    </reaction>
</comment>
<dbReference type="SUPFAM" id="SSF52540">
    <property type="entry name" value="P-loop containing nucleoside triphosphate hydrolases"/>
    <property type="match status" value="1"/>
</dbReference>
<dbReference type="Gene3D" id="1.10.486.10">
    <property type="entry name" value="PCRA, domain 4"/>
    <property type="match status" value="1"/>
</dbReference>
<evidence type="ECO:0000313" key="11">
    <source>
        <dbReference type="EMBL" id="CAH1590033.1"/>
    </source>
</evidence>
<dbReference type="Proteomes" id="UP001295462">
    <property type="component" value="Unassembled WGS sequence"/>
</dbReference>
<dbReference type="PANTHER" id="PTHR11070">
    <property type="entry name" value="UVRD / RECB / PCRA DNA HELICASE FAMILY MEMBER"/>
    <property type="match status" value="1"/>
</dbReference>
<dbReference type="Pfam" id="PF00580">
    <property type="entry name" value="UvrD-helicase"/>
    <property type="match status" value="2"/>
</dbReference>
<feature type="domain" description="UvrD-like helicase C-terminal" evidence="10">
    <location>
        <begin position="240"/>
        <end position="484"/>
    </location>
</feature>
<dbReference type="RefSeq" id="WP_409588942.1">
    <property type="nucleotide sequence ID" value="NZ_CAKMTZ010000073.1"/>
</dbReference>
<dbReference type="InterPro" id="IPR027417">
    <property type="entry name" value="P-loop_NTPase"/>
</dbReference>
<organism evidence="11 12">
    <name type="scientific">Vibrio jasicida</name>
    <dbReference type="NCBI Taxonomy" id="766224"/>
    <lineage>
        <taxon>Bacteria</taxon>
        <taxon>Pseudomonadati</taxon>
        <taxon>Pseudomonadota</taxon>
        <taxon>Gammaproteobacteria</taxon>
        <taxon>Vibrionales</taxon>
        <taxon>Vibrionaceae</taxon>
        <taxon>Vibrio</taxon>
    </lineage>
</organism>
<keyword evidence="2 11" id="KW-0378">Hydrolase</keyword>
<evidence type="ECO:0000256" key="6">
    <source>
        <dbReference type="ARBA" id="ARBA00034617"/>
    </source>
</evidence>
<keyword evidence="3 11" id="KW-0347">Helicase</keyword>
<dbReference type="EMBL" id="CAKMUD010000075">
    <property type="protein sequence ID" value="CAH1590033.1"/>
    <property type="molecule type" value="Genomic_DNA"/>
</dbReference>
<dbReference type="AlphaFoldDB" id="A0AAU9QKP1"/>
<dbReference type="Pfam" id="PF13361">
    <property type="entry name" value="UvrD_C"/>
    <property type="match status" value="1"/>
</dbReference>
<evidence type="ECO:0000256" key="2">
    <source>
        <dbReference type="ARBA" id="ARBA00022801"/>
    </source>
</evidence>
<comment type="caution">
    <text evidence="11">The sequence shown here is derived from an EMBL/GenBank/DDBJ whole genome shotgun (WGS) entry which is preliminary data.</text>
</comment>
<dbReference type="GO" id="GO:0043138">
    <property type="term" value="F:3'-5' DNA helicase activity"/>
    <property type="evidence" value="ECO:0007669"/>
    <property type="project" value="UniProtKB-EC"/>
</dbReference>
<dbReference type="GO" id="GO:0000725">
    <property type="term" value="P:recombinational repair"/>
    <property type="evidence" value="ECO:0007669"/>
    <property type="project" value="TreeGrafter"/>
</dbReference>
<dbReference type="CDD" id="cd17932">
    <property type="entry name" value="DEXQc_UvrD"/>
    <property type="match status" value="1"/>
</dbReference>
<protein>
    <recommendedName>
        <fullName evidence="7">DNA 3'-5' helicase</fullName>
        <ecNumber evidence="7">5.6.2.4</ecNumber>
    </recommendedName>
    <alternativeName>
        <fullName evidence="8">DNA 3'-5' helicase II</fullName>
    </alternativeName>
</protein>
<dbReference type="PROSITE" id="PS51217">
    <property type="entry name" value="UVRD_HELICASE_CTER"/>
    <property type="match status" value="1"/>
</dbReference>
<dbReference type="GO" id="GO:0005524">
    <property type="term" value="F:ATP binding"/>
    <property type="evidence" value="ECO:0007669"/>
    <property type="project" value="UniProtKB-KW"/>
</dbReference>
<dbReference type="EC" id="5.6.2.4" evidence="7"/>
<keyword evidence="4" id="KW-0067">ATP-binding</keyword>
<dbReference type="InterPro" id="IPR000212">
    <property type="entry name" value="DNA_helicase_UvrD/REP"/>
</dbReference>
<dbReference type="PANTHER" id="PTHR11070:SF2">
    <property type="entry name" value="ATP-DEPENDENT DNA HELICASE SRS2"/>
    <property type="match status" value="1"/>
</dbReference>